<evidence type="ECO:0000313" key="6">
    <source>
        <dbReference type="EMBL" id="SER33817.1"/>
    </source>
</evidence>
<feature type="transmembrane region" description="Helical" evidence="4">
    <location>
        <begin position="7"/>
        <end position="26"/>
    </location>
</feature>
<dbReference type="Pfam" id="PF13407">
    <property type="entry name" value="Peripla_BP_4"/>
    <property type="match status" value="1"/>
</dbReference>
<dbReference type="GO" id="GO:0030313">
    <property type="term" value="C:cell envelope"/>
    <property type="evidence" value="ECO:0007669"/>
    <property type="project" value="UniProtKB-SubCell"/>
</dbReference>
<dbReference type="STRING" id="531814.SAMN04487944_10381"/>
<reference evidence="6 7" key="1">
    <citation type="submission" date="2016-10" db="EMBL/GenBank/DDBJ databases">
        <authorList>
            <person name="de Groot N.N."/>
        </authorList>
    </citation>
    <scope>NUCLEOTIDE SEQUENCE [LARGE SCALE GENOMIC DNA]</scope>
    <source>
        <strain evidence="6 7">CGMCC 1.7727</strain>
    </source>
</reference>
<evidence type="ECO:0000313" key="7">
    <source>
        <dbReference type="Proteomes" id="UP000199687"/>
    </source>
</evidence>
<evidence type="ECO:0000256" key="2">
    <source>
        <dbReference type="ARBA" id="ARBA00007639"/>
    </source>
</evidence>
<evidence type="ECO:0000256" key="4">
    <source>
        <dbReference type="SAM" id="Phobius"/>
    </source>
</evidence>
<dbReference type="PANTHER" id="PTHR46847">
    <property type="entry name" value="D-ALLOSE-BINDING PERIPLASMIC PROTEIN-RELATED"/>
    <property type="match status" value="1"/>
</dbReference>
<accession>A0A1H9NDH2</accession>
<dbReference type="OrthoDB" id="6196975at2"/>
<evidence type="ECO:0000256" key="1">
    <source>
        <dbReference type="ARBA" id="ARBA00004196"/>
    </source>
</evidence>
<keyword evidence="3" id="KW-0732">Signal</keyword>
<keyword evidence="4" id="KW-1133">Transmembrane helix</keyword>
<feature type="domain" description="Periplasmic binding protein" evidence="5">
    <location>
        <begin position="52"/>
        <end position="304"/>
    </location>
</feature>
<name>A0A1H9NDH2_9BACI</name>
<dbReference type="RefSeq" id="WP_089739563.1">
    <property type="nucleotide sequence ID" value="NZ_FOGL01000003.1"/>
</dbReference>
<evidence type="ECO:0000259" key="5">
    <source>
        <dbReference type="Pfam" id="PF13407"/>
    </source>
</evidence>
<dbReference type="CDD" id="cd06314">
    <property type="entry name" value="PBP1_tmGBP"/>
    <property type="match status" value="1"/>
</dbReference>
<dbReference type="Proteomes" id="UP000199687">
    <property type="component" value="Unassembled WGS sequence"/>
</dbReference>
<sequence length="330" mass="37089">MNRKTIIYIILSVCLFISISFSIYYYTQAEHYDQQIDEVTEPDSSLPAYHFVLIGEEMDHDYWRLVGEGAKDTEEKYDVFVEYEGPRRSNPEEQLELLDIAIKSDVDGIIVQALSDDFLPLINKAVREGIPVITIDTDAPESTRASYIGTDNYEAGKLAGETLVKDTNGEATIGIITGSFTNAHHQLRVQGFREIISREEGIEVVAIEESNITRVTAEEKAYQMLKEYPNIDALYGTSALDGIGMAQATASLNLTNDDLYLIAFDTLPENVELMKQGKIDVLIEQKPYEMGYRSIELMLDVMEGLPVEDAYNTDVNVVRIEDIIKKSEGL</sequence>
<dbReference type="GO" id="GO:0030246">
    <property type="term" value="F:carbohydrate binding"/>
    <property type="evidence" value="ECO:0007669"/>
    <property type="project" value="UniProtKB-ARBA"/>
</dbReference>
<evidence type="ECO:0000256" key="3">
    <source>
        <dbReference type="ARBA" id="ARBA00022729"/>
    </source>
</evidence>
<dbReference type="EMBL" id="FOGL01000003">
    <property type="protein sequence ID" value="SER33817.1"/>
    <property type="molecule type" value="Genomic_DNA"/>
</dbReference>
<keyword evidence="7" id="KW-1185">Reference proteome</keyword>
<dbReference type="Gene3D" id="3.40.50.2300">
    <property type="match status" value="2"/>
</dbReference>
<dbReference type="PANTHER" id="PTHR46847:SF1">
    <property type="entry name" value="D-ALLOSE-BINDING PERIPLASMIC PROTEIN-RELATED"/>
    <property type="match status" value="1"/>
</dbReference>
<comment type="subcellular location">
    <subcellularLocation>
        <location evidence="1">Cell envelope</location>
    </subcellularLocation>
</comment>
<dbReference type="InterPro" id="IPR025997">
    <property type="entry name" value="SBP_2_dom"/>
</dbReference>
<keyword evidence="4" id="KW-0472">Membrane</keyword>
<dbReference type="SUPFAM" id="SSF53822">
    <property type="entry name" value="Periplasmic binding protein-like I"/>
    <property type="match status" value="1"/>
</dbReference>
<proteinExistence type="inferred from homology"/>
<dbReference type="InterPro" id="IPR028082">
    <property type="entry name" value="Peripla_BP_I"/>
</dbReference>
<keyword evidence="4" id="KW-0812">Transmembrane</keyword>
<comment type="similarity">
    <text evidence="2">Belongs to the bacterial solute-binding protein 2 family.</text>
</comment>
<protein>
    <submittedName>
        <fullName evidence="6">Monosaccharide ABC transporter substrate-binding protein, CUT2 family (TC 3.A.1.2.-)</fullName>
    </submittedName>
</protein>
<gene>
    <name evidence="6" type="ORF">SAMN04487944_10381</name>
</gene>
<dbReference type="AlphaFoldDB" id="A0A1H9NDH2"/>
<organism evidence="6 7">
    <name type="scientific">Gracilibacillus ureilyticus</name>
    <dbReference type="NCBI Taxonomy" id="531814"/>
    <lineage>
        <taxon>Bacteria</taxon>
        <taxon>Bacillati</taxon>
        <taxon>Bacillota</taxon>
        <taxon>Bacilli</taxon>
        <taxon>Bacillales</taxon>
        <taxon>Bacillaceae</taxon>
        <taxon>Gracilibacillus</taxon>
    </lineage>
</organism>